<keyword evidence="3" id="KW-1185">Reference proteome</keyword>
<feature type="compositionally biased region" description="Basic and acidic residues" evidence="1">
    <location>
        <begin position="34"/>
        <end position="44"/>
    </location>
</feature>
<dbReference type="EMBL" id="SRLO01000173">
    <property type="protein sequence ID" value="TNN69647.1"/>
    <property type="molecule type" value="Genomic_DNA"/>
</dbReference>
<protein>
    <submittedName>
        <fullName evidence="2">Uncharacterized protein</fullName>
    </submittedName>
</protein>
<gene>
    <name evidence="2" type="ORF">EYF80_020137</name>
</gene>
<dbReference type="AlphaFoldDB" id="A0A4Z2HVB9"/>
<reference evidence="2 3" key="1">
    <citation type="submission" date="2019-03" db="EMBL/GenBank/DDBJ databases">
        <title>First draft genome of Liparis tanakae, snailfish: a comprehensive survey of snailfish specific genes.</title>
        <authorList>
            <person name="Kim W."/>
            <person name="Song I."/>
            <person name="Jeong J.-H."/>
            <person name="Kim D."/>
            <person name="Kim S."/>
            <person name="Ryu S."/>
            <person name="Song J.Y."/>
            <person name="Lee S.K."/>
        </authorList>
    </citation>
    <scope>NUCLEOTIDE SEQUENCE [LARGE SCALE GENOMIC DNA]</scope>
    <source>
        <tissue evidence="2">Muscle</tissue>
    </source>
</reference>
<comment type="caution">
    <text evidence="2">The sequence shown here is derived from an EMBL/GenBank/DDBJ whole genome shotgun (WGS) entry which is preliminary data.</text>
</comment>
<evidence type="ECO:0000256" key="1">
    <source>
        <dbReference type="SAM" id="MobiDB-lite"/>
    </source>
</evidence>
<name>A0A4Z2HVB9_9TELE</name>
<organism evidence="2 3">
    <name type="scientific">Liparis tanakae</name>
    <name type="common">Tanaka's snailfish</name>
    <dbReference type="NCBI Taxonomy" id="230148"/>
    <lineage>
        <taxon>Eukaryota</taxon>
        <taxon>Metazoa</taxon>
        <taxon>Chordata</taxon>
        <taxon>Craniata</taxon>
        <taxon>Vertebrata</taxon>
        <taxon>Euteleostomi</taxon>
        <taxon>Actinopterygii</taxon>
        <taxon>Neopterygii</taxon>
        <taxon>Teleostei</taxon>
        <taxon>Neoteleostei</taxon>
        <taxon>Acanthomorphata</taxon>
        <taxon>Eupercaria</taxon>
        <taxon>Perciformes</taxon>
        <taxon>Cottioidei</taxon>
        <taxon>Cottales</taxon>
        <taxon>Liparidae</taxon>
        <taxon>Liparis</taxon>
    </lineage>
</organism>
<feature type="region of interest" description="Disordered" evidence="1">
    <location>
        <begin position="181"/>
        <end position="237"/>
    </location>
</feature>
<feature type="compositionally biased region" description="Polar residues" evidence="1">
    <location>
        <begin position="185"/>
        <end position="194"/>
    </location>
</feature>
<feature type="region of interest" description="Disordered" evidence="1">
    <location>
        <begin position="10"/>
        <end position="116"/>
    </location>
</feature>
<evidence type="ECO:0000313" key="2">
    <source>
        <dbReference type="EMBL" id="TNN69647.1"/>
    </source>
</evidence>
<dbReference type="OrthoDB" id="9948757at2759"/>
<sequence length="237" mass="24940">MLCWYRPQVLHPSSPRLNEHLPQGKRVKTPPTEGRSDLAGRRPPAEGTLMDAERLLEDLTADVSGPTNPDEPSHLGTHLRRPGSGAPQGVPARDGPASAAQSAAQHEPKAPAATAQSFVAPESAGWTSPRMLQPPHLHKRVSLAGCFASLKPGCSSRPLATQSEPLPPPSRGLPCFNAAPRVQAPSPSRTSLLQPSGELRGSDSNAEAPDQGTLEDPGSAKILIPLSRSSLPKPKIP</sequence>
<evidence type="ECO:0000313" key="3">
    <source>
        <dbReference type="Proteomes" id="UP000314294"/>
    </source>
</evidence>
<accession>A0A4Z2HVB9</accession>
<dbReference type="Proteomes" id="UP000314294">
    <property type="component" value="Unassembled WGS sequence"/>
</dbReference>
<proteinExistence type="predicted"/>